<dbReference type="RefSeq" id="WP_076558865.1">
    <property type="nucleotide sequence ID" value="NZ_CP033929.1"/>
</dbReference>
<reference evidence="2 4" key="2">
    <citation type="submission" date="2018-06" db="EMBL/GenBank/DDBJ databases">
        <authorList>
            <consortium name="Pathogen Informatics"/>
            <person name="Doyle S."/>
        </authorList>
    </citation>
    <scope>NUCLEOTIDE SEQUENCE [LARGE SCALE GENOMIC DNA]</scope>
    <source>
        <strain evidence="2 4">NCTC13560</strain>
    </source>
</reference>
<proteinExistence type="predicted"/>
<gene>
    <name evidence="2" type="ORF">NCTC13560_02812</name>
    <name evidence="1" type="ORF">SAMN05421682_10316</name>
</gene>
<sequence length="162" mass="18903">MEYLAIAEKYTDFKITKDGIQIATLNYKNWFKFNAEIEISNSKYLVEPIGFWGTTVEVLDGKKVLLKFTINWGSNIIIETYFDDEKSYIFKHRGFFNESFVLTDQKGSELLMMKPNFKWNNLNYGYKITTTSIFESLNNKNILLLNSLHCANYYMSIMAGMG</sequence>
<accession>A0A381FEP0</accession>
<dbReference type="OrthoDB" id="948713at2"/>
<dbReference type="AlphaFoldDB" id="A0A381FEP0"/>
<dbReference type="KEGG" id="cil:EG358_10875"/>
<dbReference type="GeneID" id="303674203"/>
<protein>
    <submittedName>
        <fullName evidence="2">Uncharacterized protein</fullName>
    </submittedName>
</protein>
<evidence type="ECO:0000313" key="3">
    <source>
        <dbReference type="Proteomes" id="UP000185725"/>
    </source>
</evidence>
<evidence type="ECO:0000313" key="1">
    <source>
        <dbReference type="EMBL" id="SIQ16169.1"/>
    </source>
</evidence>
<dbReference type="EMBL" id="FTMF01000003">
    <property type="protein sequence ID" value="SIQ16169.1"/>
    <property type="molecule type" value="Genomic_DNA"/>
</dbReference>
<dbReference type="EMBL" id="UFVS01000001">
    <property type="protein sequence ID" value="SUX44954.1"/>
    <property type="molecule type" value="Genomic_DNA"/>
</dbReference>
<dbReference type="Proteomes" id="UP000255231">
    <property type="component" value="Unassembled WGS sequence"/>
</dbReference>
<name>A0A381FEP0_9FLAO</name>
<evidence type="ECO:0000313" key="2">
    <source>
        <dbReference type="EMBL" id="SUX44954.1"/>
    </source>
</evidence>
<evidence type="ECO:0000313" key="4">
    <source>
        <dbReference type="Proteomes" id="UP000255231"/>
    </source>
</evidence>
<organism evidence="2 4">
    <name type="scientific">Chryseobacterium indoltheticum</name>
    <dbReference type="NCBI Taxonomy" id="254"/>
    <lineage>
        <taxon>Bacteria</taxon>
        <taxon>Pseudomonadati</taxon>
        <taxon>Bacteroidota</taxon>
        <taxon>Flavobacteriia</taxon>
        <taxon>Flavobacteriales</taxon>
        <taxon>Weeksellaceae</taxon>
        <taxon>Chryseobacterium group</taxon>
        <taxon>Chryseobacterium</taxon>
    </lineage>
</organism>
<keyword evidence="3" id="KW-1185">Reference proteome</keyword>
<dbReference type="Proteomes" id="UP000185725">
    <property type="component" value="Unassembled WGS sequence"/>
</dbReference>
<reference evidence="1 3" key="1">
    <citation type="submission" date="2017-01" db="EMBL/GenBank/DDBJ databases">
        <authorList>
            <person name="Varghese N."/>
            <person name="Submissions S."/>
        </authorList>
    </citation>
    <scope>NUCLEOTIDE SEQUENCE [LARGE SCALE GENOMIC DNA]</scope>
    <source>
        <strain evidence="1 3">ATCC 27950</strain>
    </source>
</reference>